<evidence type="ECO:0000313" key="3">
    <source>
        <dbReference type="Proteomes" id="UP001190700"/>
    </source>
</evidence>
<sequence length="638" mass="70752">MYTPDCRAVFNEDKALQSLSKMITHDLPAFMEPGNKVAPLDALDSFSGSLLRFFEHHEVARALSEPSCRPAGGTQTSIPKLLWDVAHARLEVAQRRYLTEMAPGGAGGSAWLERYTSVARFVGDLALSVGLPQAQLCELKPELIRDRQGSESAWSYHLRLDSRFRTVNFLSMVCDGCGSLTKEELLQQYFNGLRRKEEVRAKLDNIGLSLARPAIYLAGKAQAAVCLAALAGDIEEDSLDPSERNVYDELAELENMSPGSCQLFAAEMGGVNHARLPQQQEAWVPPWADIHTDLGDEIATILEPPPRATDYRDLRLPAPGSSDVYQDSLEDQRQRLEFWKWRRVPGLLSPVTMMKKLKKQLRKSPEAACKLLEQNQRFATRRSATSPALHGQRRAGLSSMIRDRLQEGMQEGDGSGDARTQVLCSAWRELSPAEKLHAASSEYGPRAVKQHGMALGIRRLRKRRKVAALVIQRQYRLCRSRRAQQQQDSALVTHPLEPSDSSPVRQIRRRGAMAWRAVTSKFHRGQRKVHFGALSALQAGAGDAMETEGEMSPTPEMEIQCSQYRAQQQAESRGMNSETAAAIERAEQANAAAEVHSAVPESRSPGDTPPSDADSPVASPSRPSRSGRKRSRPPRSRP</sequence>
<name>A0AAE0GYJ8_9CHLO</name>
<dbReference type="AlphaFoldDB" id="A0AAE0GYJ8"/>
<evidence type="ECO:0000313" key="2">
    <source>
        <dbReference type="EMBL" id="KAK3286750.1"/>
    </source>
</evidence>
<proteinExistence type="predicted"/>
<protein>
    <submittedName>
        <fullName evidence="2">Uncharacterized protein</fullName>
    </submittedName>
</protein>
<organism evidence="2 3">
    <name type="scientific">Cymbomonas tetramitiformis</name>
    <dbReference type="NCBI Taxonomy" id="36881"/>
    <lineage>
        <taxon>Eukaryota</taxon>
        <taxon>Viridiplantae</taxon>
        <taxon>Chlorophyta</taxon>
        <taxon>Pyramimonadophyceae</taxon>
        <taxon>Pyramimonadales</taxon>
        <taxon>Pyramimonadaceae</taxon>
        <taxon>Cymbomonas</taxon>
    </lineage>
</organism>
<gene>
    <name evidence="2" type="ORF">CYMTET_5715</name>
</gene>
<dbReference type="Proteomes" id="UP001190700">
    <property type="component" value="Unassembled WGS sequence"/>
</dbReference>
<feature type="compositionally biased region" description="Polar residues" evidence="1">
    <location>
        <begin position="560"/>
        <end position="577"/>
    </location>
</feature>
<keyword evidence="3" id="KW-1185">Reference proteome</keyword>
<feature type="compositionally biased region" description="Low complexity" evidence="1">
    <location>
        <begin position="578"/>
        <end position="598"/>
    </location>
</feature>
<comment type="caution">
    <text evidence="2">The sequence shown here is derived from an EMBL/GenBank/DDBJ whole genome shotgun (WGS) entry which is preliminary data.</text>
</comment>
<accession>A0AAE0GYJ8</accession>
<reference evidence="2 3" key="1">
    <citation type="journal article" date="2015" name="Genome Biol. Evol.">
        <title>Comparative Genomics of a Bacterivorous Green Alga Reveals Evolutionary Causalities and Consequences of Phago-Mixotrophic Mode of Nutrition.</title>
        <authorList>
            <person name="Burns J.A."/>
            <person name="Paasch A."/>
            <person name="Narechania A."/>
            <person name="Kim E."/>
        </authorList>
    </citation>
    <scope>NUCLEOTIDE SEQUENCE [LARGE SCALE GENOMIC DNA]</scope>
    <source>
        <strain evidence="2 3">PLY_AMNH</strain>
    </source>
</reference>
<feature type="region of interest" description="Disordered" evidence="1">
    <location>
        <begin position="542"/>
        <end position="638"/>
    </location>
</feature>
<feature type="compositionally biased region" description="Basic residues" evidence="1">
    <location>
        <begin position="625"/>
        <end position="638"/>
    </location>
</feature>
<evidence type="ECO:0000256" key="1">
    <source>
        <dbReference type="SAM" id="MobiDB-lite"/>
    </source>
</evidence>
<feature type="compositionally biased region" description="Low complexity" evidence="1">
    <location>
        <begin position="609"/>
        <end position="624"/>
    </location>
</feature>
<dbReference type="EMBL" id="LGRX02001150">
    <property type="protein sequence ID" value="KAK3286750.1"/>
    <property type="molecule type" value="Genomic_DNA"/>
</dbReference>